<gene>
    <name evidence="1" type="ORF">S03H2_22779</name>
</gene>
<dbReference type="AlphaFoldDB" id="X1F2D0"/>
<accession>X1F2D0</accession>
<sequence length="34" mass="3333">MAIALAMASYGAVIAPGELESVIEGKGSGKRPSA</sequence>
<reference evidence="1" key="1">
    <citation type="journal article" date="2014" name="Front. Microbiol.">
        <title>High frequency of phylogenetically diverse reductive dehalogenase-homologous genes in deep subseafloor sedimentary metagenomes.</title>
        <authorList>
            <person name="Kawai M."/>
            <person name="Futagami T."/>
            <person name="Toyoda A."/>
            <person name="Takaki Y."/>
            <person name="Nishi S."/>
            <person name="Hori S."/>
            <person name="Arai W."/>
            <person name="Tsubouchi T."/>
            <person name="Morono Y."/>
            <person name="Uchiyama I."/>
            <person name="Ito T."/>
            <person name="Fujiyama A."/>
            <person name="Inagaki F."/>
            <person name="Takami H."/>
        </authorList>
    </citation>
    <scope>NUCLEOTIDE SEQUENCE</scope>
    <source>
        <strain evidence="1">Expedition CK06-06</strain>
    </source>
</reference>
<proteinExistence type="predicted"/>
<dbReference type="EMBL" id="BARU01012325">
    <property type="protein sequence ID" value="GAH39796.1"/>
    <property type="molecule type" value="Genomic_DNA"/>
</dbReference>
<protein>
    <submittedName>
        <fullName evidence="1">Uncharacterized protein</fullName>
    </submittedName>
</protein>
<evidence type="ECO:0000313" key="1">
    <source>
        <dbReference type="EMBL" id="GAH39796.1"/>
    </source>
</evidence>
<comment type="caution">
    <text evidence="1">The sequence shown here is derived from an EMBL/GenBank/DDBJ whole genome shotgun (WGS) entry which is preliminary data.</text>
</comment>
<organism evidence="1">
    <name type="scientific">marine sediment metagenome</name>
    <dbReference type="NCBI Taxonomy" id="412755"/>
    <lineage>
        <taxon>unclassified sequences</taxon>
        <taxon>metagenomes</taxon>
        <taxon>ecological metagenomes</taxon>
    </lineage>
</organism>
<name>X1F2D0_9ZZZZ</name>
<feature type="non-terminal residue" evidence="1">
    <location>
        <position position="34"/>
    </location>
</feature>